<evidence type="ECO:0000313" key="8">
    <source>
        <dbReference type="EMBL" id="KAE9223245.1"/>
    </source>
</evidence>
<feature type="signal peptide" evidence="1">
    <location>
        <begin position="1"/>
        <end position="34"/>
    </location>
</feature>
<evidence type="ECO:0000313" key="2">
    <source>
        <dbReference type="EMBL" id="KAE8931980.1"/>
    </source>
</evidence>
<dbReference type="Proteomes" id="UP000437068">
    <property type="component" value="Unassembled WGS sequence"/>
</dbReference>
<dbReference type="EMBL" id="QXGB01000614">
    <property type="protein sequence ID" value="KAE9209084.1"/>
    <property type="molecule type" value="Genomic_DNA"/>
</dbReference>
<evidence type="ECO:0000313" key="6">
    <source>
        <dbReference type="EMBL" id="KAE9141881.1"/>
    </source>
</evidence>
<dbReference type="EMBL" id="QXGC01000695">
    <property type="protein sequence ID" value="KAE9224246.1"/>
    <property type="molecule type" value="Genomic_DNA"/>
</dbReference>
<proteinExistence type="predicted"/>
<evidence type="ECO:0000313" key="9">
    <source>
        <dbReference type="EMBL" id="KAE9224246.1"/>
    </source>
</evidence>
<dbReference type="Proteomes" id="UP000433483">
    <property type="component" value="Unassembled WGS sequence"/>
</dbReference>
<evidence type="ECO:0000313" key="5">
    <source>
        <dbReference type="EMBL" id="KAE9104274.1"/>
    </source>
</evidence>
<name>A0A6A3K919_9STRA</name>
<dbReference type="Proteomes" id="UP000488956">
    <property type="component" value="Unassembled WGS sequence"/>
</dbReference>
<dbReference type="Proteomes" id="UP000429523">
    <property type="component" value="Unassembled WGS sequence"/>
</dbReference>
<sequence length="96" mass="10286">MAPRRVSSPPRWTRSSAVLGSLLLAAIFSKKTKSTWQANASTTPNADVTVLSLTTLSGFTSLTGTDHVLREAVHSRSQTLKGKEIDKVLDSAHTPP</sequence>
<dbReference type="EMBL" id="QXFW01000758">
    <property type="protein sequence ID" value="KAE9003679.1"/>
    <property type="molecule type" value="Genomic_DNA"/>
</dbReference>
<evidence type="ECO:0000313" key="4">
    <source>
        <dbReference type="EMBL" id="KAE9096705.1"/>
    </source>
</evidence>
<evidence type="ECO:0000313" key="16">
    <source>
        <dbReference type="Proteomes" id="UP000441208"/>
    </source>
</evidence>
<dbReference type="EMBL" id="QXFZ01001113">
    <property type="protein sequence ID" value="KAE9096705.1"/>
    <property type="molecule type" value="Genomic_DNA"/>
</dbReference>
<evidence type="ECO:0000313" key="3">
    <source>
        <dbReference type="EMBL" id="KAE9003679.1"/>
    </source>
</evidence>
<gene>
    <name evidence="10" type="ORF">PF001_g10714</name>
    <name evidence="8" type="ORF">PF002_g15027</name>
    <name evidence="9" type="ORF">PF004_g12273</name>
    <name evidence="7" type="ORF">PF005_g11962</name>
    <name evidence="6" type="ORF">PF006_g12969</name>
    <name evidence="4" type="ORF">PF007_g16903</name>
    <name evidence="2" type="ORF">PF009_g17978</name>
    <name evidence="5" type="ORF">PF010_g13450</name>
    <name evidence="3" type="ORF">PF011_g12801</name>
</gene>
<dbReference type="AlphaFoldDB" id="A0A6A3K919"/>
<protein>
    <recommendedName>
        <fullName evidence="20">RxLR effector protein</fullName>
    </recommendedName>
</protein>
<dbReference type="EMBL" id="QXGF01001171">
    <property type="protein sequence ID" value="KAE8931980.1"/>
    <property type="molecule type" value="Genomic_DNA"/>
</dbReference>
<evidence type="ECO:0000313" key="13">
    <source>
        <dbReference type="Proteomes" id="UP000437068"/>
    </source>
</evidence>
<evidence type="ECO:0000313" key="11">
    <source>
        <dbReference type="Proteomes" id="UP000429523"/>
    </source>
</evidence>
<reference evidence="17 18" key="1">
    <citation type="submission" date="2018-09" db="EMBL/GenBank/DDBJ databases">
        <title>Genomic investigation of the strawberry pathogen Phytophthora fragariae indicates pathogenicity is determined by transcriptional variation in three key races.</title>
        <authorList>
            <person name="Adams T.M."/>
            <person name="Armitage A.D."/>
            <person name="Sobczyk M.K."/>
            <person name="Bates H.J."/>
            <person name="Dunwell J.M."/>
            <person name="Nellist C.F."/>
            <person name="Harrison R.J."/>
        </authorList>
    </citation>
    <scope>NUCLEOTIDE SEQUENCE [LARGE SCALE GENOMIC DNA]</scope>
    <source>
        <strain evidence="10 13">A4</strain>
        <strain evidence="8 14">BC-1</strain>
        <strain evidence="9 18">BC-23</strain>
        <strain evidence="7 12">NOV-27</strain>
        <strain evidence="6 15">NOV-5</strain>
        <strain evidence="4 16">NOV-71</strain>
        <strain evidence="2 11">NOV-9</strain>
        <strain evidence="5 19">ONT-3</strain>
        <strain evidence="3 17">SCRP245</strain>
    </source>
</reference>
<evidence type="ECO:0000313" key="15">
    <source>
        <dbReference type="Proteomes" id="UP000440732"/>
    </source>
</evidence>
<comment type="caution">
    <text evidence="3">The sequence shown here is derived from an EMBL/GenBank/DDBJ whole genome shotgun (WGS) entry which is preliminary data.</text>
</comment>
<accession>A0A6A3K919</accession>
<dbReference type="EMBL" id="QXGD01000826">
    <property type="protein sequence ID" value="KAE9223245.1"/>
    <property type="molecule type" value="Genomic_DNA"/>
</dbReference>
<dbReference type="Proteomes" id="UP000441208">
    <property type="component" value="Unassembled WGS sequence"/>
</dbReference>
<dbReference type="EMBL" id="QXGE01000547">
    <property type="protein sequence ID" value="KAE9309400.1"/>
    <property type="molecule type" value="Genomic_DNA"/>
</dbReference>
<evidence type="ECO:0000313" key="19">
    <source>
        <dbReference type="Proteomes" id="UP000488956"/>
    </source>
</evidence>
<dbReference type="Proteomes" id="UP000440732">
    <property type="component" value="Unassembled WGS sequence"/>
</dbReference>
<evidence type="ECO:0000313" key="14">
    <source>
        <dbReference type="Proteomes" id="UP000440367"/>
    </source>
</evidence>
<keyword evidence="12" id="KW-1185">Reference proteome</keyword>
<dbReference type="Proteomes" id="UP000460718">
    <property type="component" value="Unassembled WGS sequence"/>
</dbReference>
<evidence type="ECO:0000313" key="12">
    <source>
        <dbReference type="Proteomes" id="UP000433483"/>
    </source>
</evidence>
<keyword evidence="1" id="KW-0732">Signal</keyword>
<feature type="chain" id="PRO_5036164706" description="RxLR effector protein" evidence="1">
    <location>
        <begin position="35"/>
        <end position="96"/>
    </location>
</feature>
<dbReference type="Proteomes" id="UP000440367">
    <property type="component" value="Unassembled WGS sequence"/>
</dbReference>
<evidence type="ECO:0000313" key="10">
    <source>
        <dbReference type="EMBL" id="KAE9309400.1"/>
    </source>
</evidence>
<evidence type="ECO:0000313" key="18">
    <source>
        <dbReference type="Proteomes" id="UP000476176"/>
    </source>
</evidence>
<evidence type="ECO:0008006" key="20">
    <source>
        <dbReference type="Google" id="ProtNLM"/>
    </source>
</evidence>
<organism evidence="3 17">
    <name type="scientific">Phytophthora fragariae</name>
    <dbReference type="NCBI Taxonomy" id="53985"/>
    <lineage>
        <taxon>Eukaryota</taxon>
        <taxon>Sar</taxon>
        <taxon>Stramenopiles</taxon>
        <taxon>Oomycota</taxon>
        <taxon>Peronosporomycetes</taxon>
        <taxon>Peronosporales</taxon>
        <taxon>Peronosporaceae</taxon>
        <taxon>Phytophthora</taxon>
    </lineage>
</organism>
<evidence type="ECO:0000256" key="1">
    <source>
        <dbReference type="SAM" id="SignalP"/>
    </source>
</evidence>
<evidence type="ECO:0000313" key="7">
    <source>
        <dbReference type="EMBL" id="KAE9209084.1"/>
    </source>
</evidence>
<evidence type="ECO:0000313" key="17">
    <source>
        <dbReference type="Proteomes" id="UP000460718"/>
    </source>
</evidence>
<dbReference type="OrthoDB" id="10388744at2759"/>
<dbReference type="Proteomes" id="UP000476176">
    <property type="component" value="Unassembled WGS sequence"/>
</dbReference>
<dbReference type="EMBL" id="QXGA01000750">
    <property type="protein sequence ID" value="KAE9141881.1"/>
    <property type="molecule type" value="Genomic_DNA"/>
</dbReference>
<dbReference type="EMBL" id="QXFX01000788">
    <property type="protein sequence ID" value="KAE9104274.1"/>
    <property type="molecule type" value="Genomic_DNA"/>
</dbReference>